<feature type="domain" description="WSC" evidence="3">
    <location>
        <begin position="36"/>
        <end position="121"/>
    </location>
</feature>
<dbReference type="OrthoDB" id="5985073at2759"/>
<feature type="transmembrane region" description="Helical" evidence="2">
    <location>
        <begin position="18"/>
        <end position="37"/>
    </location>
</feature>
<dbReference type="PROSITE" id="PS51212">
    <property type="entry name" value="WSC"/>
    <property type="match status" value="1"/>
</dbReference>
<keyword evidence="2" id="KW-0812">Transmembrane</keyword>
<keyword evidence="2" id="KW-1133">Transmembrane helix</keyword>
<dbReference type="GeneID" id="30965659"/>
<evidence type="ECO:0000313" key="4">
    <source>
        <dbReference type="EMBL" id="ODV58983.1"/>
    </source>
</evidence>
<dbReference type="InterPro" id="IPR002889">
    <property type="entry name" value="WSC_carb-bd"/>
</dbReference>
<feature type="region of interest" description="Disordered" evidence="1">
    <location>
        <begin position="199"/>
        <end position="227"/>
    </location>
</feature>
<evidence type="ECO:0000259" key="3">
    <source>
        <dbReference type="PROSITE" id="PS51212"/>
    </source>
</evidence>
<sequence>MLCFHLVPYKVKFDFTRLISAFILLNLFNFSFAVYTYSGLGCYSSLPSGYVSRGTYTYQTPSYCEQQCQDYPFYALTNGNQCYCGNSGPSISADGTCTSPCTGYGTITCGGSDSFEIYGDLSAEASSDTSTITSTSDTSTDTSTDSESPDVSENEILTSNSQSTVYFLTTQITTSGGTQVVYVTYSKTSITTSIVTTVSDENDSGSSKSKLIGPIVGGEEDKRIKNL</sequence>
<reference evidence="5" key="1">
    <citation type="submission" date="2016-05" db="EMBL/GenBank/DDBJ databases">
        <title>Comparative genomics of biotechnologically important yeasts.</title>
        <authorList>
            <consortium name="DOE Joint Genome Institute"/>
            <person name="Riley R."/>
            <person name="Haridas S."/>
            <person name="Wolfe K.H."/>
            <person name="Lopes M.R."/>
            <person name="Hittinger C.T."/>
            <person name="Goker M."/>
            <person name="Salamov A."/>
            <person name="Wisecaver J."/>
            <person name="Long T.M."/>
            <person name="Aerts A.L."/>
            <person name="Barry K."/>
            <person name="Choi C."/>
            <person name="Clum A."/>
            <person name="Coughlan A.Y."/>
            <person name="Deshpande S."/>
            <person name="Douglass A.P."/>
            <person name="Hanson S.J."/>
            <person name="Klenk H.-P."/>
            <person name="Labutti K."/>
            <person name="Lapidus A."/>
            <person name="Lindquist E."/>
            <person name="Lipzen A."/>
            <person name="Meier-Kolthoff J.P."/>
            <person name="Ohm R.A."/>
            <person name="Otillar R.P."/>
            <person name="Pangilinan J."/>
            <person name="Peng Y."/>
            <person name="Rokas A."/>
            <person name="Rosa C.A."/>
            <person name="Scheuner C."/>
            <person name="Sibirny A.A."/>
            <person name="Slot J.C."/>
            <person name="Stielow J.B."/>
            <person name="Sun H."/>
            <person name="Kurtzman C.P."/>
            <person name="Blackwell M."/>
            <person name="Grigoriev I.V."/>
            <person name="Jeffries T.W."/>
        </authorList>
    </citation>
    <scope>NUCLEOTIDE SEQUENCE [LARGE SCALE GENOMIC DNA]</scope>
    <source>
        <strain evidence="5">DSM 1968</strain>
    </source>
</reference>
<evidence type="ECO:0000256" key="1">
    <source>
        <dbReference type="SAM" id="MobiDB-lite"/>
    </source>
</evidence>
<dbReference type="EMBL" id="KV454488">
    <property type="protein sequence ID" value="ODV58983.1"/>
    <property type="molecule type" value="Genomic_DNA"/>
</dbReference>
<dbReference type="RefSeq" id="XP_020045290.1">
    <property type="nucleotide sequence ID" value="XM_020192023.1"/>
</dbReference>
<keyword evidence="5" id="KW-1185">Reference proteome</keyword>
<evidence type="ECO:0000256" key="2">
    <source>
        <dbReference type="SAM" id="Phobius"/>
    </source>
</evidence>
<keyword evidence="2" id="KW-0472">Membrane</keyword>
<gene>
    <name evidence="4" type="ORF">ASCRUDRAFT_72071</name>
</gene>
<dbReference type="SMART" id="SM00321">
    <property type="entry name" value="WSC"/>
    <property type="match status" value="1"/>
</dbReference>
<organism evidence="4 5">
    <name type="scientific">Ascoidea rubescens DSM 1968</name>
    <dbReference type="NCBI Taxonomy" id="1344418"/>
    <lineage>
        <taxon>Eukaryota</taxon>
        <taxon>Fungi</taxon>
        <taxon>Dikarya</taxon>
        <taxon>Ascomycota</taxon>
        <taxon>Saccharomycotina</taxon>
        <taxon>Saccharomycetes</taxon>
        <taxon>Ascoideaceae</taxon>
        <taxon>Ascoidea</taxon>
    </lineage>
</organism>
<dbReference type="AlphaFoldDB" id="A0A1D2VBX3"/>
<name>A0A1D2VBX3_9ASCO</name>
<dbReference type="InParanoid" id="A0A1D2VBX3"/>
<protein>
    <recommendedName>
        <fullName evidence="3">WSC domain-containing protein</fullName>
    </recommendedName>
</protein>
<accession>A0A1D2VBX3</accession>
<dbReference type="Pfam" id="PF01822">
    <property type="entry name" value="WSC"/>
    <property type="match status" value="1"/>
</dbReference>
<evidence type="ECO:0000313" key="5">
    <source>
        <dbReference type="Proteomes" id="UP000095038"/>
    </source>
</evidence>
<proteinExistence type="predicted"/>
<dbReference type="STRING" id="1344418.A0A1D2VBX3"/>
<feature type="compositionally biased region" description="Low complexity" evidence="1">
    <location>
        <begin position="126"/>
        <end position="146"/>
    </location>
</feature>
<dbReference type="Proteomes" id="UP000095038">
    <property type="component" value="Unassembled WGS sequence"/>
</dbReference>
<feature type="region of interest" description="Disordered" evidence="1">
    <location>
        <begin position="126"/>
        <end position="154"/>
    </location>
</feature>